<organism evidence="2 3">
    <name type="scientific">Brevibacterium aurantiacum</name>
    <dbReference type="NCBI Taxonomy" id="273384"/>
    <lineage>
        <taxon>Bacteria</taxon>
        <taxon>Bacillati</taxon>
        <taxon>Actinomycetota</taxon>
        <taxon>Actinomycetes</taxon>
        <taxon>Micrococcales</taxon>
        <taxon>Brevibacteriaceae</taxon>
        <taxon>Brevibacterium</taxon>
    </lineage>
</organism>
<name>A0A2H1J6F5_BREAU</name>
<dbReference type="GO" id="GO:0016740">
    <property type="term" value="F:transferase activity"/>
    <property type="evidence" value="ECO:0007669"/>
    <property type="project" value="UniProtKB-KW"/>
</dbReference>
<keyword evidence="2" id="KW-0808">Transferase</keyword>
<sequence length="305" mass="34309">MKTRARFVRAAKDRTKSTLGRKLPGIFGPGRYQTIPGEYRLKDLILTENGEVPLTWFTYKSNFGDLMSPWLLSKMTGRHVVRADTERPHYVMVGSIINKGTPQSIFWGTGTYGTEGKKEVCAESRYTAVRGPLTRSKLGAAMAFGIDVPQVYGDPALLAPLYYFPKVKVTHDFGVVVRWRERSWAKAKYGPGVKLIDFARGDVEEVIRDMLSCKKILSSSLHGLIVADAYGIPNAWLESGTPRGGEFKFHDYFASVHKLRAPQAFRPDAQEVTAQVLQENIHFDARPITFNYRKLLDACPFLTRA</sequence>
<evidence type="ECO:0000313" key="2">
    <source>
        <dbReference type="EMBL" id="SMX82782.1"/>
    </source>
</evidence>
<evidence type="ECO:0000313" key="3">
    <source>
        <dbReference type="Proteomes" id="UP000234289"/>
    </source>
</evidence>
<accession>A0A2H1J6F5</accession>
<gene>
    <name evidence="2" type="ORF">BAUR920_01750</name>
</gene>
<dbReference type="AlphaFoldDB" id="A0A2H1J6F5"/>
<proteinExistence type="predicted"/>
<dbReference type="InterPro" id="IPR007345">
    <property type="entry name" value="Polysacch_pyruvyl_Trfase"/>
</dbReference>
<evidence type="ECO:0000259" key="1">
    <source>
        <dbReference type="Pfam" id="PF04230"/>
    </source>
</evidence>
<dbReference type="Proteomes" id="UP000234289">
    <property type="component" value="Unassembled WGS sequence"/>
</dbReference>
<dbReference type="RefSeq" id="WP_145998257.1">
    <property type="nucleotide sequence ID" value="NZ_FXZG01000009.1"/>
</dbReference>
<dbReference type="Pfam" id="PF04230">
    <property type="entry name" value="PS_pyruv_trans"/>
    <property type="match status" value="1"/>
</dbReference>
<feature type="domain" description="Polysaccharide pyruvyl transferase" evidence="1">
    <location>
        <begin position="105"/>
        <end position="238"/>
    </location>
</feature>
<dbReference type="EMBL" id="FXZG01000009">
    <property type="protein sequence ID" value="SMX82782.1"/>
    <property type="molecule type" value="Genomic_DNA"/>
</dbReference>
<reference evidence="3" key="1">
    <citation type="submission" date="2017-03" db="EMBL/GenBank/DDBJ databases">
        <authorList>
            <person name="Monnet C."/>
        </authorList>
    </citation>
    <scope>NUCLEOTIDE SEQUENCE [LARGE SCALE GENOMIC DNA]</scope>
    <source>
        <strain evidence="3">CNRZ 920</strain>
    </source>
</reference>
<protein>
    <submittedName>
        <fullName evidence="2">Polysaccharide pyruvyl transferase</fullName>
    </submittedName>
</protein>